<feature type="region of interest" description="Disordered" evidence="3">
    <location>
        <begin position="1"/>
        <end position="41"/>
    </location>
</feature>
<organism evidence="4 5">
    <name type="scientific">Polypterus senegalus</name>
    <name type="common">Senegal bichir</name>
    <dbReference type="NCBI Taxonomy" id="55291"/>
    <lineage>
        <taxon>Eukaryota</taxon>
        <taxon>Metazoa</taxon>
        <taxon>Chordata</taxon>
        <taxon>Craniata</taxon>
        <taxon>Vertebrata</taxon>
        <taxon>Euteleostomi</taxon>
        <taxon>Actinopterygii</taxon>
        <taxon>Polypteriformes</taxon>
        <taxon>Polypteridae</taxon>
        <taxon>Polypterus</taxon>
    </lineage>
</organism>
<dbReference type="GO" id="GO:0005684">
    <property type="term" value="C:U2-type spliceosomal complex"/>
    <property type="evidence" value="ECO:0007669"/>
    <property type="project" value="TreeGrafter"/>
</dbReference>
<sequence length="330" mass="38238">MAAMSKAEYLQRYMTGGDEKEKEKKKKKRSKTVPSGGKGMKIVDDDVDWKRFVPVEMDGKVEEEEEAPVVAEVVDERPKAVRLLEEFRNSMRWKLLSANSSTVTKNKPTEHSPIRRKSRWSSEVVSADSSAPQEQNSRAAGLLSSEVRQKEKEENRRRERADKVLEAESQQAETVVRDKSGKKKVIDQEQEEDKEKAEKAEKYAQWGKGLAQGRMQQYNMEEALKESQKPLARHIDDEDLDKMLREQEREGDPMAGLLRKKKEKENQKMGIKERPKYKGPAPPPNRYNIQPGYRWDGVDRSNGFEKRLYSRMADKKATQEIAYKWSVENM</sequence>
<feature type="region of interest" description="Disordered" evidence="3">
    <location>
        <begin position="96"/>
        <end position="200"/>
    </location>
</feature>
<keyword evidence="5" id="KW-1185">Reference proteome</keyword>
<evidence type="ECO:0000256" key="3">
    <source>
        <dbReference type="SAM" id="MobiDB-lite"/>
    </source>
</evidence>
<protein>
    <recommendedName>
        <fullName evidence="2">BUD13 homolog</fullName>
    </recommendedName>
</protein>
<comment type="similarity">
    <text evidence="1">Belongs to the CWC26 family.</text>
</comment>
<reference evidence="4 5" key="1">
    <citation type="journal article" date="2021" name="Cell">
        <title>Tracing the genetic footprints of vertebrate landing in non-teleost ray-finned fishes.</title>
        <authorList>
            <person name="Bi X."/>
            <person name="Wang K."/>
            <person name="Yang L."/>
            <person name="Pan H."/>
            <person name="Jiang H."/>
            <person name="Wei Q."/>
            <person name="Fang M."/>
            <person name="Yu H."/>
            <person name="Zhu C."/>
            <person name="Cai Y."/>
            <person name="He Y."/>
            <person name="Gan X."/>
            <person name="Zeng H."/>
            <person name="Yu D."/>
            <person name="Zhu Y."/>
            <person name="Jiang H."/>
            <person name="Qiu Q."/>
            <person name="Yang H."/>
            <person name="Zhang Y.E."/>
            <person name="Wang W."/>
            <person name="Zhu M."/>
            <person name="He S."/>
            <person name="Zhang G."/>
        </authorList>
    </citation>
    <scope>NUCLEOTIDE SEQUENCE [LARGE SCALE GENOMIC DNA]</scope>
    <source>
        <strain evidence="4">Bchr_013</strain>
    </source>
</reference>
<dbReference type="PANTHER" id="PTHR31809:SF0">
    <property type="entry name" value="BUD13 HOMOLOG"/>
    <property type="match status" value="1"/>
</dbReference>
<comment type="caution">
    <text evidence="4">The sequence shown here is derived from an EMBL/GenBank/DDBJ whole genome shotgun (WGS) entry which is preliminary data.</text>
</comment>
<gene>
    <name evidence="4" type="primary">Bud13</name>
    <name evidence="4" type="ORF">GTO96_0023289</name>
</gene>
<dbReference type="GO" id="GO:0003723">
    <property type="term" value="F:RNA binding"/>
    <property type="evidence" value="ECO:0007669"/>
    <property type="project" value="TreeGrafter"/>
</dbReference>
<evidence type="ECO:0000313" key="4">
    <source>
        <dbReference type="EMBL" id="KAG2470002.1"/>
    </source>
</evidence>
<evidence type="ECO:0000256" key="1">
    <source>
        <dbReference type="ARBA" id="ARBA00011069"/>
    </source>
</evidence>
<name>A0A8X7XL42_POLSE</name>
<dbReference type="GO" id="GO:0000398">
    <property type="term" value="P:mRNA splicing, via spliceosome"/>
    <property type="evidence" value="ECO:0007669"/>
    <property type="project" value="TreeGrafter"/>
</dbReference>
<feature type="compositionally biased region" description="Polar residues" evidence="3">
    <location>
        <begin position="121"/>
        <end position="138"/>
    </location>
</feature>
<feature type="non-terminal residue" evidence="4">
    <location>
        <position position="1"/>
    </location>
</feature>
<feature type="compositionally biased region" description="Polar residues" evidence="3">
    <location>
        <begin position="97"/>
        <end position="106"/>
    </location>
</feature>
<feature type="compositionally biased region" description="Basic and acidic residues" evidence="3">
    <location>
        <begin position="147"/>
        <end position="166"/>
    </location>
</feature>
<dbReference type="PANTHER" id="PTHR31809">
    <property type="entry name" value="BUD13 HOMOLOG"/>
    <property type="match status" value="1"/>
</dbReference>
<evidence type="ECO:0000313" key="5">
    <source>
        <dbReference type="Proteomes" id="UP000886611"/>
    </source>
</evidence>
<dbReference type="GO" id="GO:0070274">
    <property type="term" value="C:RES complex"/>
    <property type="evidence" value="ECO:0007669"/>
    <property type="project" value="TreeGrafter"/>
</dbReference>
<dbReference type="AlphaFoldDB" id="A0A8X7XL42"/>
<evidence type="ECO:0000256" key="2">
    <source>
        <dbReference type="ARBA" id="ARBA00014454"/>
    </source>
</evidence>
<dbReference type="Pfam" id="PF09736">
    <property type="entry name" value="Bud13"/>
    <property type="match status" value="1"/>
</dbReference>
<dbReference type="InterPro" id="IPR051112">
    <property type="entry name" value="CWC26_splicing_factor"/>
</dbReference>
<feature type="compositionally biased region" description="Basic and acidic residues" evidence="3">
    <location>
        <begin position="263"/>
        <end position="276"/>
    </location>
</feature>
<dbReference type="InterPro" id="IPR018609">
    <property type="entry name" value="Bud13"/>
</dbReference>
<feature type="compositionally biased region" description="Basic and acidic residues" evidence="3">
    <location>
        <begin position="175"/>
        <end position="200"/>
    </location>
</feature>
<feature type="region of interest" description="Disordered" evidence="3">
    <location>
        <begin position="245"/>
        <end position="295"/>
    </location>
</feature>
<proteinExistence type="inferred from homology"/>
<accession>A0A8X7XL42</accession>
<dbReference type="Proteomes" id="UP000886611">
    <property type="component" value="Unassembled WGS sequence"/>
</dbReference>
<feature type="non-terminal residue" evidence="4">
    <location>
        <position position="330"/>
    </location>
</feature>
<dbReference type="EMBL" id="JAATIS010000147">
    <property type="protein sequence ID" value="KAG2470002.1"/>
    <property type="molecule type" value="Genomic_DNA"/>
</dbReference>